<dbReference type="RefSeq" id="WP_123391251.1">
    <property type="nucleotide sequence ID" value="NZ_RKHO01000001.1"/>
</dbReference>
<name>A0A3N2CVS9_9ACTN</name>
<evidence type="ECO:0000313" key="10">
    <source>
        <dbReference type="Proteomes" id="UP000281738"/>
    </source>
</evidence>
<feature type="region of interest" description="Disordered" evidence="7">
    <location>
        <begin position="124"/>
        <end position="144"/>
    </location>
</feature>
<comment type="subcellular location">
    <subcellularLocation>
        <location evidence="1">Cell membrane</location>
        <topology evidence="1">Multi-pass membrane protein</topology>
    </subcellularLocation>
</comment>
<gene>
    <name evidence="9" type="ORF">EDD33_2526</name>
</gene>
<dbReference type="GO" id="GO:0005886">
    <property type="term" value="C:plasma membrane"/>
    <property type="evidence" value="ECO:0007669"/>
    <property type="project" value="UniProtKB-SubCell"/>
</dbReference>
<dbReference type="Gene3D" id="1.10.287.3510">
    <property type="match status" value="1"/>
</dbReference>
<evidence type="ECO:0000256" key="6">
    <source>
        <dbReference type="ARBA" id="ARBA00023136"/>
    </source>
</evidence>
<feature type="transmembrane region" description="Helical" evidence="8">
    <location>
        <begin position="70"/>
        <end position="92"/>
    </location>
</feature>
<comment type="similarity">
    <text evidence="2">Belongs to the CPA3 antiporters (TC 2.A.63) subunit C family.</text>
</comment>
<feature type="transmembrane region" description="Helical" evidence="8">
    <location>
        <begin position="6"/>
        <end position="23"/>
    </location>
</feature>
<feature type="compositionally biased region" description="Acidic residues" evidence="7">
    <location>
        <begin position="134"/>
        <end position="144"/>
    </location>
</feature>
<dbReference type="Pfam" id="PF00420">
    <property type="entry name" value="Oxidored_q2"/>
    <property type="match status" value="1"/>
</dbReference>
<keyword evidence="5 8" id="KW-1133">Transmembrane helix</keyword>
<comment type="caution">
    <text evidence="9">The sequence shown here is derived from an EMBL/GenBank/DDBJ whole genome shotgun (WGS) entry which is preliminary data.</text>
</comment>
<keyword evidence="3" id="KW-1003">Cell membrane</keyword>
<protein>
    <submittedName>
        <fullName evidence="9">Multisubunit sodium/proton antiporter MrpC subunit</fullName>
    </submittedName>
</protein>
<evidence type="ECO:0000256" key="7">
    <source>
        <dbReference type="SAM" id="MobiDB-lite"/>
    </source>
</evidence>
<dbReference type="PANTHER" id="PTHR34583:SF2">
    <property type="entry name" value="ANTIPORTER SUBUNIT MNHC2-RELATED"/>
    <property type="match status" value="1"/>
</dbReference>
<evidence type="ECO:0000256" key="3">
    <source>
        <dbReference type="ARBA" id="ARBA00022475"/>
    </source>
</evidence>
<dbReference type="AlphaFoldDB" id="A0A3N2CVS9"/>
<sequence length="144" mass="15260">MEVNLTLLVGCAVMSGCGVYLLLERSLTRVLVGLVVLSNGVNLAFLAASGPAGDSPFWGSAEPEDMSDPLPQALVLTAIVITLGTIAFLLALAHRSWQLHGHDDVQDDVEDAAIRKLALDDATSDSFGLSTEGQEQDDPVEDRQ</sequence>
<keyword evidence="10" id="KW-1185">Reference proteome</keyword>
<accession>A0A3N2CVS9</accession>
<keyword evidence="4 8" id="KW-0812">Transmembrane</keyword>
<evidence type="ECO:0000313" key="9">
    <source>
        <dbReference type="EMBL" id="ROR91655.1"/>
    </source>
</evidence>
<evidence type="ECO:0000256" key="5">
    <source>
        <dbReference type="ARBA" id="ARBA00022989"/>
    </source>
</evidence>
<dbReference type="InterPro" id="IPR039428">
    <property type="entry name" value="NUOK/Mnh_C1-like"/>
</dbReference>
<dbReference type="InterPro" id="IPR050601">
    <property type="entry name" value="CPA3_antiporter_subunitC"/>
</dbReference>
<dbReference type="EMBL" id="RKHO01000001">
    <property type="protein sequence ID" value="ROR91655.1"/>
    <property type="molecule type" value="Genomic_DNA"/>
</dbReference>
<dbReference type="OrthoDB" id="9799219at2"/>
<dbReference type="Proteomes" id="UP000281738">
    <property type="component" value="Unassembled WGS sequence"/>
</dbReference>
<evidence type="ECO:0000256" key="2">
    <source>
        <dbReference type="ARBA" id="ARBA00010388"/>
    </source>
</evidence>
<dbReference type="PANTHER" id="PTHR34583">
    <property type="entry name" value="ANTIPORTER SUBUNIT MNHC2-RELATED"/>
    <property type="match status" value="1"/>
</dbReference>
<dbReference type="NCBIfam" id="NF005929">
    <property type="entry name" value="PRK07946.1"/>
    <property type="match status" value="1"/>
</dbReference>
<evidence type="ECO:0000256" key="8">
    <source>
        <dbReference type="SAM" id="Phobius"/>
    </source>
</evidence>
<evidence type="ECO:0000256" key="4">
    <source>
        <dbReference type="ARBA" id="ARBA00022692"/>
    </source>
</evidence>
<proteinExistence type="inferred from homology"/>
<reference evidence="9 10" key="1">
    <citation type="submission" date="2018-11" db="EMBL/GenBank/DDBJ databases">
        <title>Sequencing the genomes of 1000 actinobacteria strains.</title>
        <authorList>
            <person name="Klenk H.-P."/>
        </authorList>
    </citation>
    <scope>NUCLEOTIDE SEQUENCE [LARGE SCALE GENOMIC DNA]</scope>
    <source>
        <strain evidence="9 10">DSM 12652</strain>
    </source>
</reference>
<feature type="compositionally biased region" description="Polar residues" evidence="7">
    <location>
        <begin position="124"/>
        <end position="133"/>
    </location>
</feature>
<organism evidence="9 10">
    <name type="scientific">Nocardioides aurantiacus</name>
    <dbReference type="NCBI Taxonomy" id="86796"/>
    <lineage>
        <taxon>Bacteria</taxon>
        <taxon>Bacillati</taxon>
        <taxon>Actinomycetota</taxon>
        <taxon>Actinomycetes</taxon>
        <taxon>Propionibacteriales</taxon>
        <taxon>Nocardioidaceae</taxon>
        <taxon>Nocardioides</taxon>
    </lineage>
</organism>
<feature type="transmembrane region" description="Helical" evidence="8">
    <location>
        <begin position="30"/>
        <end position="50"/>
    </location>
</feature>
<keyword evidence="6 8" id="KW-0472">Membrane</keyword>
<evidence type="ECO:0000256" key="1">
    <source>
        <dbReference type="ARBA" id="ARBA00004651"/>
    </source>
</evidence>